<name>A0A927CSZ5_9BACI</name>
<dbReference type="Gene3D" id="1.20.140.10">
    <property type="entry name" value="Butyryl-CoA Dehydrogenase, subunit A, domain 3"/>
    <property type="match status" value="1"/>
</dbReference>
<evidence type="ECO:0000313" key="11">
    <source>
        <dbReference type="Proteomes" id="UP000602076"/>
    </source>
</evidence>
<dbReference type="Pfam" id="PF00441">
    <property type="entry name" value="Acyl-CoA_dh_1"/>
    <property type="match status" value="1"/>
</dbReference>
<evidence type="ECO:0000256" key="3">
    <source>
        <dbReference type="ARBA" id="ARBA00022630"/>
    </source>
</evidence>
<sequence length="394" mass="44310">MDLSLSPELEAYREQVKKWFAANLPEGWNTPEFKELSDSELTAFGRKWERKLYEGGYNGINWPKEYGGQGLTNVHQTIFYEEAGKVQSPGEINTIGKSLLGPTLLALGTEEQKQRYLPAILKGDEIWCQGFSEPNAGSDMASLKTSAVLDGDEWVINGQKVWTSGAKNADWCFVLARTDQQAPKHKGITFFLVPMTSEGITVRPIIQIDGKGRFCEVFFDNVRIPKDQYVGQLNTGWQVAMTLLSFERGTMSLGRQAEFQREFNHLVKLTGEIKLSNNQLVKDNPYFRQKLAGIYSEIRIFRYHALRTVSQLLNEGKLGPEASLQKLFWSSMHVKLGELAMEVLGDLAPYWGNDSVGRGVMQKIDLGARGETIYAGTSQIQKNILAERVLGMPR</sequence>
<dbReference type="InterPro" id="IPR013786">
    <property type="entry name" value="AcylCoA_DH/ox_N"/>
</dbReference>
<dbReference type="AlphaFoldDB" id="A0A927CSZ5"/>
<protein>
    <submittedName>
        <fullName evidence="10">Acyl-CoA dehydrogenase family protein</fullName>
    </submittedName>
</protein>
<dbReference type="Gene3D" id="1.10.540.10">
    <property type="entry name" value="Acyl-CoA dehydrogenase/oxidase, N-terminal domain"/>
    <property type="match status" value="1"/>
</dbReference>
<comment type="similarity">
    <text evidence="2 6">Belongs to the acyl-CoA dehydrogenase family.</text>
</comment>
<evidence type="ECO:0000256" key="5">
    <source>
        <dbReference type="ARBA" id="ARBA00023002"/>
    </source>
</evidence>
<dbReference type="Pfam" id="PF02771">
    <property type="entry name" value="Acyl-CoA_dh_N"/>
    <property type="match status" value="1"/>
</dbReference>
<evidence type="ECO:0000313" key="10">
    <source>
        <dbReference type="EMBL" id="MBD3106978.1"/>
    </source>
</evidence>
<dbReference type="GO" id="GO:0050660">
    <property type="term" value="F:flavin adenine dinucleotide binding"/>
    <property type="evidence" value="ECO:0007669"/>
    <property type="project" value="InterPro"/>
</dbReference>
<evidence type="ECO:0000256" key="6">
    <source>
        <dbReference type="RuleBase" id="RU362125"/>
    </source>
</evidence>
<evidence type="ECO:0000259" key="7">
    <source>
        <dbReference type="Pfam" id="PF00441"/>
    </source>
</evidence>
<keyword evidence="4 6" id="KW-0274">FAD</keyword>
<feature type="domain" description="Acyl-CoA oxidase/dehydrogenase middle" evidence="8">
    <location>
        <begin position="128"/>
        <end position="222"/>
    </location>
</feature>
<dbReference type="FunFam" id="2.40.110.10:FF:000011">
    <property type="entry name" value="Acyl-CoA dehydrogenase FadE34"/>
    <property type="match status" value="1"/>
</dbReference>
<dbReference type="InterPro" id="IPR046373">
    <property type="entry name" value="Acyl-CoA_Oxase/DH_mid-dom_sf"/>
</dbReference>
<reference evidence="10" key="1">
    <citation type="submission" date="2020-09" db="EMBL/GenBank/DDBJ databases">
        <title>Bacillus faecalis sp. nov., a moderately halophilic bacterium isolated from cow faeces.</title>
        <authorList>
            <person name="Jiang L."/>
            <person name="Lee J."/>
        </authorList>
    </citation>
    <scope>NUCLEOTIDE SEQUENCE</scope>
    <source>
        <strain evidence="10">AGMB 02131</strain>
    </source>
</reference>
<dbReference type="InterPro" id="IPR009075">
    <property type="entry name" value="AcylCo_DH/oxidase_C"/>
</dbReference>
<proteinExistence type="inferred from homology"/>
<evidence type="ECO:0000256" key="1">
    <source>
        <dbReference type="ARBA" id="ARBA00001974"/>
    </source>
</evidence>
<dbReference type="InterPro" id="IPR009100">
    <property type="entry name" value="AcylCoA_DH/oxidase_NM_dom_sf"/>
</dbReference>
<dbReference type="RefSeq" id="WP_190996513.1">
    <property type="nucleotide sequence ID" value="NZ_JACXSI010000001.1"/>
</dbReference>
<dbReference type="SUPFAM" id="SSF47203">
    <property type="entry name" value="Acyl-CoA dehydrogenase C-terminal domain-like"/>
    <property type="match status" value="1"/>
</dbReference>
<evidence type="ECO:0000259" key="8">
    <source>
        <dbReference type="Pfam" id="PF02770"/>
    </source>
</evidence>
<dbReference type="PANTHER" id="PTHR43292:SF3">
    <property type="entry name" value="ACYL-COA DEHYDROGENASE FADE29"/>
    <property type="match status" value="1"/>
</dbReference>
<dbReference type="PANTHER" id="PTHR43292">
    <property type="entry name" value="ACYL-COA DEHYDROGENASE"/>
    <property type="match status" value="1"/>
</dbReference>
<dbReference type="Proteomes" id="UP000602076">
    <property type="component" value="Unassembled WGS sequence"/>
</dbReference>
<feature type="domain" description="Acyl-CoA dehydrogenase/oxidase N-terminal" evidence="9">
    <location>
        <begin position="7"/>
        <end position="124"/>
    </location>
</feature>
<feature type="domain" description="Acyl-CoA dehydrogenase/oxidase C-terminal" evidence="7">
    <location>
        <begin position="234"/>
        <end position="390"/>
    </location>
</feature>
<dbReference type="InterPro" id="IPR036250">
    <property type="entry name" value="AcylCo_DH-like_C"/>
</dbReference>
<dbReference type="Gene3D" id="2.40.110.10">
    <property type="entry name" value="Butyryl-CoA Dehydrogenase, subunit A, domain 2"/>
    <property type="match status" value="1"/>
</dbReference>
<dbReference type="GO" id="GO:0005886">
    <property type="term" value="C:plasma membrane"/>
    <property type="evidence" value="ECO:0007669"/>
    <property type="project" value="TreeGrafter"/>
</dbReference>
<comment type="caution">
    <text evidence="10">The sequence shown here is derived from an EMBL/GenBank/DDBJ whole genome shotgun (WGS) entry which is preliminary data.</text>
</comment>
<evidence type="ECO:0000256" key="2">
    <source>
        <dbReference type="ARBA" id="ARBA00009347"/>
    </source>
</evidence>
<keyword evidence="3 6" id="KW-0285">Flavoprotein</keyword>
<dbReference type="InterPro" id="IPR006091">
    <property type="entry name" value="Acyl-CoA_Oxase/DH_mid-dom"/>
</dbReference>
<dbReference type="EMBL" id="JACXSI010000001">
    <property type="protein sequence ID" value="MBD3106978.1"/>
    <property type="molecule type" value="Genomic_DNA"/>
</dbReference>
<accession>A0A927CSZ5</accession>
<dbReference type="GO" id="GO:0016627">
    <property type="term" value="F:oxidoreductase activity, acting on the CH-CH group of donors"/>
    <property type="evidence" value="ECO:0007669"/>
    <property type="project" value="InterPro"/>
</dbReference>
<keyword evidence="5 6" id="KW-0560">Oxidoreductase</keyword>
<evidence type="ECO:0000259" key="9">
    <source>
        <dbReference type="Pfam" id="PF02771"/>
    </source>
</evidence>
<dbReference type="Pfam" id="PF02770">
    <property type="entry name" value="Acyl-CoA_dh_M"/>
    <property type="match status" value="1"/>
</dbReference>
<dbReference type="InterPro" id="IPR037069">
    <property type="entry name" value="AcylCoA_DH/ox_N_sf"/>
</dbReference>
<organism evidence="10 11">
    <name type="scientific">Peribacillus faecalis</name>
    <dbReference type="NCBI Taxonomy" id="2772559"/>
    <lineage>
        <taxon>Bacteria</taxon>
        <taxon>Bacillati</taxon>
        <taxon>Bacillota</taxon>
        <taxon>Bacilli</taxon>
        <taxon>Bacillales</taxon>
        <taxon>Bacillaceae</taxon>
        <taxon>Peribacillus</taxon>
    </lineage>
</organism>
<dbReference type="InterPro" id="IPR052161">
    <property type="entry name" value="Mycobact_Acyl-CoA_DH"/>
</dbReference>
<comment type="cofactor">
    <cofactor evidence="1 6">
        <name>FAD</name>
        <dbReference type="ChEBI" id="CHEBI:57692"/>
    </cofactor>
</comment>
<keyword evidence="11" id="KW-1185">Reference proteome</keyword>
<dbReference type="SUPFAM" id="SSF56645">
    <property type="entry name" value="Acyl-CoA dehydrogenase NM domain-like"/>
    <property type="match status" value="1"/>
</dbReference>
<gene>
    <name evidence="10" type="ORF">IEO70_01115</name>
</gene>
<evidence type="ECO:0000256" key="4">
    <source>
        <dbReference type="ARBA" id="ARBA00022827"/>
    </source>
</evidence>